<protein>
    <recommendedName>
        <fullName evidence="7">4-coumarate--CoA ligase</fullName>
    </recommendedName>
</protein>
<evidence type="ECO:0000259" key="3">
    <source>
        <dbReference type="Pfam" id="PF00501"/>
    </source>
</evidence>
<evidence type="ECO:0008006" key="7">
    <source>
        <dbReference type="Google" id="ProtNLM"/>
    </source>
</evidence>
<organism evidence="5 6">
    <name type="scientific">Stephania japonica</name>
    <dbReference type="NCBI Taxonomy" id="461633"/>
    <lineage>
        <taxon>Eukaryota</taxon>
        <taxon>Viridiplantae</taxon>
        <taxon>Streptophyta</taxon>
        <taxon>Embryophyta</taxon>
        <taxon>Tracheophyta</taxon>
        <taxon>Spermatophyta</taxon>
        <taxon>Magnoliopsida</taxon>
        <taxon>Ranunculales</taxon>
        <taxon>Menispermaceae</taxon>
        <taxon>Menispermoideae</taxon>
        <taxon>Cissampelideae</taxon>
        <taxon>Stephania</taxon>
    </lineage>
</organism>
<dbReference type="Pfam" id="PF00501">
    <property type="entry name" value="AMP-binding"/>
    <property type="match status" value="1"/>
</dbReference>
<dbReference type="Gene3D" id="3.30.300.30">
    <property type="match status" value="1"/>
</dbReference>
<dbReference type="SUPFAM" id="SSF56801">
    <property type="entry name" value="Acetyl-CoA synthetase-like"/>
    <property type="match status" value="1"/>
</dbReference>
<dbReference type="Gene3D" id="3.40.50.12780">
    <property type="entry name" value="N-terminal domain of ligase-like"/>
    <property type="match status" value="1"/>
</dbReference>
<name>A0AAP0NSD7_9MAGN</name>
<evidence type="ECO:0000256" key="1">
    <source>
        <dbReference type="ARBA" id="ARBA00006432"/>
    </source>
</evidence>
<accession>A0AAP0NSD7</accession>
<dbReference type="InterPro" id="IPR045851">
    <property type="entry name" value="AMP-bd_C_sf"/>
</dbReference>
<sequence length="380" mass="41231">MAATPAPIGKRGKPVKQDDTAVILWTSGTTGEAKGVELSHRNLTAALSGLNADRPETEKAAEVVVLCPLPLYHSYGFVSCLKSVATGEKVVLTEETELPEILKLVGEFGATQVSLPPPIVALMAKSCDDPHLTKMMDACDLATLKVVTSGGVPLGKSVVERFRSRFPKLVLSQGYGLTETCGVGFRPRGPVECDRFGSAGRLIANCEAKIVDPSSGLALPPCSHGELWIRGPTVMKGYIGDKQGSSSKALDSEGWLRTGDYCYIDSEGYLFVLDKLQDLIKYKDQMISPGQLEDVLSLHPDIIDAVVIPFKSEEEASEVPMALVVKRPESSIDELQIMSFVVKQVEEEYKKIRKVSFVDSIPRNPMGKASRKKLSKQFSS</sequence>
<keyword evidence="6" id="KW-1185">Reference proteome</keyword>
<dbReference type="InterPro" id="IPR025110">
    <property type="entry name" value="AMP-bd_C"/>
</dbReference>
<feature type="domain" description="AMP-binding enzyme C-terminal" evidence="4">
    <location>
        <begin position="292"/>
        <end position="368"/>
    </location>
</feature>
<dbReference type="EMBL" id="JBBNAE010000006">
    <property type="protein sequence ID" value="KAK9117488.1"/>
    <property type="molecule type" value="Genomic_DNA"/>
</dbReference>
<keyword evidence="2" id="KW-0436">Ligase</keyword>
<proteinExistence type="inferred from homology"/>
<feature type="domain" description="AMP-dependent synthetase/ligase" evidence="3">
    <location>
        <begin position="12"/>
        <end position="238"/>
    </location>
</feature>
<dbReference type="PANTHER" id="PTHR24096">
    <property type="entry name" value="LONG-CHAIN-FATTY-ACID--COA LIGASE"/>
    <property type="match status" value="1"/>
</dbReference>
<dbReference type="InterPro" id="IPR020845">
    <property type="entry name" value="AMP-binding_CS"/>
</dbReference>
<dbReference type="PANTHER" id="PTHR24096:SF362">
    <property type="entry name" value="4-COUMARATE--COA LIGASE-LIKE 9"/>
    <property type="match status" value="1"/>
</dbReference>
<evidence type="ECO:0000259" key="4">
    <source>
        <dbReference type="Pfam" id="PF13193"/>
    </source>
</evidence>
<dbReference type="Pfam" id="PF13193">
    <property type="entry name" value="AMP-binding_C"/>
    <property type="match status" value="1"/>
</dbReference>
<reference evidence="5 6" key="1">
    <citation type="submission" date="2024-01" db="EMBL/GenBank/DDBJ databases">
        <title>Genome assemblies of Stephania.</title>
        <authorList>
            <person name="Yang L."/>
        </authorList>
    </citation>
    <scope>NUCLEOTIDE SEQUENCE [LARGE SCALE GENOMIC DNA]</scope>
    <source>
        <strain evidence="5">QJT</strain>
        <tissue evidence="5">Leaf</tissue>
    </source>
</reference>
<dbReference type="AlphaFoldDB" id="A0AAP0NSD7"/>
<evidence type="ECO:0000313" key="5">
    <source>
        <dbReference type="EMBL" id="KAK9117488.1"/>
    </source>
</evidence>
<comment type="caution">
    <text evidence="5">The sequence shown here is derived from an EMBL/GenBank/DDBJ whole genome shotgun (WGS) entry which is preliminary data.</text>
</comment>
<dbReference type="InterPro" id="IPR000873">
    <property type="entry name" value="AMP-dep_synth/lig_dom"/>
</dbReference>
<evidence type="ECO:0000313" key="6">
    <source>
        <dbReference type="Proteomes" id="UP001417504"/>
    </source>
</evidence>
<dbReference type="GO" id="GO:0016405">
    <property type="term" value="F:CoA-ligase activity"/>
    <property type="evidence" value="ECO:0007669"/>
    <property type="project" value="TreeGrafter"/>
</dbReference>
<gene>
    <name evidence="5" type="ORF">Sjap_016435</name>
</gene>
<evidence type="ECO:0000256" key="2">
    <source>
        <dbReference type="ARBA" id="ARBA00022598"/>
    </source>
</evidence>
<dbReference type="InterPro" id="IPR042099">
    <property type="entry name" value="ANL_N_sf"/>
</dbReference>
<comment type="similarity">
    <text evidence="1">Belongs to the ATP-dependent AMP-binding enzyme family.</text>
</comment>
<dbReference type="Proteomes" id="UP001417504">
    <property type="component" value="Unassembled WGS sequence"/>
</dbReference>
<dbReference type="PROSITE" id="PS00455">
    <property type="entry name" value="AMP_BINDING"/>
    <property type="match status" value="1"/>
</dbReference>